<keyword evidence="5" id="KW-1185">Reference proteome</keyword>
<dbReference type="InterPro" id="IPR043129">
    <property type="entry name" value="ATPase_NBD"/>
</dbReference>
<evidence type="ECO:0000256" key="1">
    <source>
        <dbReference type="ARBA" id="ARBA00002486"/>
    </source>
</evidence>
<dbReference type="PANTHER" id="PTHR18964">
    <property type="entry name" value="ROK (REPRESSOR, ORF, KINASE) FAMILY"/>
    <property type="match status" value="1"/>
</dbReference>
<dbReference type="SUPFAM" id="SSF46785">
    <property type="entry name" value="Winged helix' DNA-binding domain"/>
    <property type="match status" value="1"/>
</dbReference>
<comment type="function">
    <text evidence="1">Transcriptional repressor of xylose-utilizing enzymes.</text>
</comment>
<protein>
    <submittedName>
        <fullName evidence="4">Sugar kinase</fullName>
    </submittedName>
</protein>
<evidence type="ECO:0000256" key="3">
    <source>
        <dbReference type="ARBA" id="ARBA00022629"/>
    </source>
</evidence>
<keyword evidence="3" id="KW-0119">Carbohydrate metabolism</keyword>
<sequence length="403" mass="43126">MTANVLQIIRKSKVPLSKTDIVAESGLSLSAVSDHVERLINEKLIVVSNIGNSSGGRKPRLYALNKDAGYIISIELGTSSVRVAISDFDCNILYSDHSPVDINEGPEKVLTHVYHVVKHIMSTNHIDQVSIKGIGIGIPGPVEFTSGLPISPTIMPGWDRYPIRNFWSKYFECPCYVDNDVNIMALGEHAKGLNFEVDNLIYIKIGTGIGAGIIYDGKLYRGSSGSAGDIGHFDVGSDVICWCGNTGCLEAVAGGKAIATKAKELALAGKSNFLLETLDDKGELSLKDIGAGIQRLDTLSVELIRDSGALIGRVLASLVNYSNPSLISISGGASEFGDILLAAIRQGVYQRSLPLATRNLLINKSILGKSAGLIGGAFMTIDQLIINSTDDNSHSFHDLKQRS</sequence>
<dbReference type="InterPro" id="IPR036388">
    <property type="entry name" value="WH-like_DNA-bd_sf"/>
</dbReference>
<evidence type="ECO:0000313" key="4">
    <source>
        <dbReference type="EMBL" id="GGG03006.1"/>
    </source>
</evidence>
<dbReference type="GO" id="GO:0042732">
    <property type="term" value="P:D-xylose metabolic process"/>
    <property type="evidence" value="ECO:0007669"/>
    <property type="project" value="UniProtKB-KW"/>
</dbReference>
<proteinExistence type="inferred from homology"/>
<dbReference type="PROSITE" id="PS01125">
    <property type="entry name" value="ROK"/>
    <property type="match status" value="1"/>
</dbReference>
<comment type="caution">
    <text evidence="4">The sequence shown here is derived from an EMBL/GenBank/DDBJ whole genome shotgun (WGS) entry which is preliminary data.</text>
</comment>
<evidence type="ECO:0000256" key="2">
    <source>
        <dbReference type="ARBA" id="ARBA00006479"/>
    </source>
</evidence>
<accession>A0A917CYL8</accession>
<dbReference type="GO" id="GO:0016301">
    <property type="term" value="F:kinase activity"/>
    <property type="evidence" value="ECO:0007669"/>
    <property type="project" value="UniProtKB-KW"/>
</dbReference>
<dbReference type="Proteomes" id="UP000644756">
    <property type="component" value="Unassembled WGS sequence"/>
</dbReference>
<dbReference type="InterPro" id="IPR000600">
    <property type="entry name" value="ROK"/>
</dbReference>
<comment type="similarity">
    <text evidence="2">Belongs to the ROK (NagC/XylR) family.</text>
</comment>
<evidence type="ECO:0000313" key="5">
    <source>
        <dbReference type="Proteomes" id="UP000644756"/>
    </source>
</evidence>
<dbReference type="Pfam" id="PF00480">
    <property type="entry name" value="ROK"/>
    <property type="match status" value="1"/>
</dbReference>
<dbReference type="InterPro" id="IPR036390">
    <property type="entry name" value="WH_DNA-bd_sf"/>
</dbReference>
<organism evidence="4 5">
    <name type="scientific">Paenibacillus abyssi</name>
    <dbReference type="NCBI Taxonomy" id="1340531"/>
    <lineage>
        <taxon>Bacteria</taxon>
        <taxon>Bacillati</taxon>
        <taxon>Bacillota</taxon>
        <taxon>Bacilli</taxon>
        <taxon>Bacillales</taxon>
        <taxon>Paenibacillaceae</taxon>
        <taxon>Paenibacillus</taxon>
    </lineage>
</organism>
<dbReference type="AlphaFoldDB" id="A0A917CYL8"/>
<dbReference type="SUPFAM" id="SSF53067">
    <property type="entry name" value="Actin-like ATPase domain"/>
    <property type="match status" value="1"/>
</dbReference>
<dbReference type="EMBL" id="BMGR01000006">
    <property type="protein sequence ID" value="GGG03006.1"/>
    <property type="molecule type" value="Genomic_DNA"/>
</dbReference>
<keyword evidence="3" id="KW-0859">Xylose metabolism</keyword>
<reference evidence="4" key="1">
    <citation type="journal article" date="2014" name="Int. J. Syst. Evol. Microbiol.">
        <title>Complete genome sequence of Corynebacterium casei LMG S-19264T (=DSM 44701T), isolated from a smear-ripened cheese.</title>
        <authorList>
            <consortium name="US DOE Joint Genome Institute (JGI-PGF)"/>
            <person name="Walter F."/>
            <person name="Albersmeier A."/>
            <person name="Kalinowski J."/>
            <person name="Ruckert C."/>
        </authorList>
    </citation>
    <scope>NUCLEOTIDE SEQUENCE</scope>
    <source>
        <strain evidence="4">CGMCC 1.12987</strain>
    </source>
</reference>
<dbReference type="Gene3D" id="1.10.10.10">
    <property type="entry name" value="Winged helix-like DNA-binding domain superfamily/Winged helix DNA-binding domain"/>
    <property type="match status" value="1"/>
</dbReference>
<keyword evidence="4" id="KW-0418">Kinase</keyword>
<keyword evidence="4" id="KW-0808">Transferase</keyword>
<dbReference type="InterPro" id="IPR049874">
    <property type="entry name" value="ROK_cs"/>
</dbReference>
<dbReference type="Gene3D" id="3.30.420.40">
    <property type="match status" value="2"/>
</dbReference>
<gene>
    <name evidence="4" type="ORF">GCM10010916_20100</name>
</gene>
<reference evidence="4" key="2">
    <citation type="submission" date="2020-09" db="EMBL/GenBank/DDBJ databases">
        <authorList>
            <person name="Sun Q."/>
            <person name="Zhou Y."/>
        </authorList>
    </citation>
    <scope>NUCLEOTIDE SEQUENCE</scope>
    <source>
        <strain evidence="4">CGMCC 1.12987</strain>
    </source>
</reference>
<dbReference type="PANTHER" id="PTHR18964:SF173">
    <property type="entry name" value="GLUCOKINASE"/>
    <property type="match status" value="1"/>
</dbReference>
<name>A0A917CYL8_9BACL</name>